<reference evidence="1 2" key="1">
    <citation type="journal article" date="2010" name="Stand. Genomic Sci.">
        <title>Non-contiguous finished genome sequence of Aminomonas paucivorans type strain (GLU-3).</title>
        <authorList>
            <person name="Pitluck S."/>
            <person name="Yasawong M."/>
            <person name="Held B."/>
            <person name="Lapidus A."/>
            <person name="Nolan M."/>
            <person name="Copeland A."/>
            <person name="Lucas S."/>
            <person name="Del Rio T.G."/>
            <person name="Tice H."/>
            <person name="Cheng J.F."/>
            <person name="Chertkov O."/>
            <person name="Goodwin L."/>
            <person name="Tapia R."/>
            <person name="Han C."/>
            <person name="Liolios K."/>
            <person name="Ivanova N."/>
            <person name="Mavromatis K."/>
            <person name="Ovchinnikova G."/>
            <person name="Pati A."/>
            <person name="Chen A."/>
            <person name="Palaniappan K."/>
            <person name="Land M."/>
            <person name="Hauser L."/>
            <person name="Chang Y.J."/>
            <person name="Jeffries C.D."/>
            <person name="Pukall R."/>
            <person name="Spring S."/>
            <person name="Rohde M."/>
            <person name="Sikorski J."/>
            <person name="Goker M."/>
            <person name="Woyke T."/>
            <person name="Bristow J."/>
            <person name="Eisen J.A."/>
            <person name="Markowitz V."/>
            <person name="Hugenholtz P."/>
            <person name="Kyrpides N.C."/>
            <person name="Klenk H.P."/>
        </authorList>
    </citation>
    <scope>NUCLEOTIDE SEQUENCE [LARGE SCALE GENOMIC DNA]</scope>
    <source>
        <strain evidence="1 2">DSM 12260</strain>
    </source>
</reference>
<dbReference type="STRING" id="584708.Apau_1600"/>
<dbReference type="AlphaFoldDB" id="E3CUK3"/>
<protein>
    <recommendedName>
        <fullName evidence="3">Fe-S oxidoreductase</fullName>
    </recommendedName>
</protein>
<dbReference type="InterPro" id="IPR005358">
    <property type="entry name" value="Puta_zinc/iron-chelating_dom"/>
</dbReference>
<gene>
    <name evidence="1" type="ORF">Apau_1600</name>
</gene>
<name>E3CUK3_9BACT</name>
<sequence length="140" mass="16463">MDELWFADGLDFTCLECGRCCRGEPGAIWVTPEEMQRLARHMELTEEEFSRRFMTKRWGRPSLVERKNGDCIFLDAEKCRCLVYGLRPAQCSLFPFWPSLLRSRESWEEARERCPGMGQGRHFSQEEILAMLAKSPFFEL</sequence>
<dbReference type="EMBL" id="CM001022">
    <property type="protein sequence ID" value="EFQ24019.1"/>
    <property type="molecule type" value="Genomic_DNA"/>
</dbReference>
<evidence type="ECO:0000313" key="2">
    <source>
        <dbReference type="Proteomes" id="UP000005096"/>
    </source>
</evidence>
<dbReference type="eggNOG" id="COG0727">
    <property type="taxonomic scope" value="Bacteria"/>
</dbReference>
<keyword evidence="2" id="KW-1185">Reference proteome</keyword>
<dbReference type="PaxDb" id="584708-Apau_1600"/>
<accession>E3CUK3</accession>
<dbReference type="Pfam" id="PF03692">
    <property type="entry name" value="CxxCxxCC"/>
    <property type="match status" value="1"/>
</dbReference>
<dbReference type="RefSeq" id="WP_006301237.1">
    <property type="nucleotide sequence ID" value="NZ_CM001022.1"/>
</dbReference>
<evidence type="ECO:0000313" key="1">
    <source>
        <dbReference type="EMBL" id="EFQ24019.1"/>
    </source>
</evidence>
<dbReference type="HOGENOM" id="CLU_125010_1_0_0"/>
<dbReference type="OrthoDB" id="9810361at2"/>
<dbReference type="Proteomes" id="UP000005096">
    <property type="component" value="Chromosome"/>
</dbReference>
<dbReference type="PANTHER" id="PTHR35866">
    <property type="entry name" value="PUTATIVE-RELATED"/>
    <property type="match status" value="1"/>
</dbReference>
<organism evidence="1 2">
    <name type="scientific">Aminomonas paucivorans DSM 12260</name>
    <dbReference type="NCBI Taxonomy" id="584708"/>
    <lineage>
        <taxon>Bacteria</taxon>
        <taxon>Thermotogati</taxon>
        <taxon>Synergistota</taxon>
        <taxon>Synergistia</taxon>
        <taxon>Synergistales</taxon>
        <taxon>Synergistaceae</taxon>
        <taxon>Aminomonas</taxon>
    </lineage>
</organism>
<dbReference type="PANTHER" id="PTHR35866:SF1">
    <property type="entry name" value="YKGJ FAMILY CYSTEINE CLUSTER PROTEIN"/>
    <property type="match status" value="1"/>
</dbReference>
<proteinExistence type="predicted"/>
<evidence type="ECO:0008006" key="3">
    <source>
        <dbReference type="Google" id="ProtNLM"/>
    </source>
</evidence>